<keyword evidence="3" id="KW-1185">Reference proteome</keyword>
<evidence type="ECO:0000313" key="3">
    <source>
        <dbReference type="Proteomes" id="UP000484015"/>
    </source>
</evidence>
<dbReference type="CDD" id="cd04301">
    <property type="entry name" value="NAT_SF"/>
    <property type="match status" value="1"/>
</dbReference>
<accession>A0A6L6Q9U8</accession>
<dbReference type="OrthoDB" id="359414at2"/>
<dbReference type="EMBL" id="WNLA01000046">
    <property type="protein sequence ID" value="MTW06249.1"/>
    <property type="molecule type" value="Genomic_DNA"/>
</dbReference>
<dbReference type="PROSITE" id="PS51186">
    <property type="entry name" value="GNAT"/>
    <property type="match status" value="1"/>
</dbReference>
<proteinExistence type="predicted"/>
<dbReference type="RefSeq" id="WP_155442582.1">
    <property type="nucleotide sequence ID" value="NZ_WNLA01000046.1"/>
</dbReference>
<dbReference type="SUPFAM" id="SSF55729">
    <property type="entry name" value="Acyl-CoA N-acyltransferases (Nat)"/>
    <property type="match status" value="1"/>
</dbReference>
<name>A0A6L6Q9U8_9BURK</name>
<dbReference type="GO" id="GO:0016747">
    <property type="term" value="F:acyltransferase activity, transferring groups other than amino-acyl groups"/>
    <property type="evidence" value="ECO:0007669"/>
    <property type="project" value="InterPro"/>
</dbReference>
<dbReference type="Pfam" id="PF00583">
    <property type="entry name" value="Acetyltransf_1"/>
    <property type="match status" value="1"/>
</dbReference>
<dbReference type="Proteomes" id="UP000484015">
    <property type="component" value="Unassembled WGS sequence"/>
</dbReference>
<keyword evidence="2" id="KW-0808">Transferase</keyword>
<evidence type="ECO:0000259" key="1">
    <source>
        <dbReference type="PROSITE" id="PS51186"/>
    </source>
</evidence>
<protein>
    <submittedName>
        <fullName evidence="2">GNAT family N-acetyltransferase</fullName>
    </submittedName>
</protein>
<evidence type="ECO:0000313" key="2">
    <source>
        <dbReference type="EMBL" id="MTW06249.1"/>
    </source>
</evidence>
<feature type="domain" description="N-acetyltransferase" evidence="1">
    <location>
        <begin position="4"/>
        <end position="179"/>
    </location>
</feature>
<sequence>MEHLQLRQAKPCDLAEIMRLERAGFAAAIQETEATFAERLAAGGDGCWVLAGGGRLYGYLCAEFWRYEEPAPVANFARDHSAAGTHCADGEEIYVSSMVVDPVLRGTGWGSRLFNGALAAMRERHRHLRSAILIVHPEWQGARHIYRSAGFQEIGEVPAYFADPDGAPRAAIIMRSMYACIGAQLKEHAAKIAPCAS</sequence>
<organism evidence="2 3">
    <name type="scientific">Pseudoduganella ginsengisoli</name>
    <dbReference type="NCBI Taxonomy" id="1462440"/>
    <lineage>
        <taxon>Bacteria</taxon>
        <taxon>Pseudomonadati</taxon>
        <taxon>Pseudomonadota</taxon>
        <taxon>Betaproteobacteria</taxon>
        <taxon>Burkholderiales</taxon>
        <taxon>Oxalobacteraceae</taxon>
        <taxon>Telluria group</taxon>
        <taxon>Pseudoduganella</taxon>
    </lineage>
</organism>
<dbReference type="AlphaFoldDB" id="A0A6L6Q9U8"/>
<gene>
    <name evidence="2" type="ORF">GM668_29665</name>
</gene>
<dbReference type="Gene3D" id="3.40.630.30">
    <property type="match status" value="1"/>
</dbReference>
<reference evidence="2 3" key="1">
    <citation type="submission" date="2019-11" db="EMBL/GenBank/DDBJ databases">
        <title>Type strains purchased from KCTC, JCM and DSMZ.</title>
        <authorList>
            <person name="Lu H."/>
        </authorList>
    </citation>
    <scope>NUCLEOTIDE SEQUENCE [LARGE SCALE GENOMIC DNA]</scope>
    <source>
        <strain evidence="2 3">KCTC 42409</strain>
    </source>
</reference>
<dbReference type="InterPro" id="IPR000182">
    <property type="entry name" value="GNAT_dom"/>
</dbReference>
<comment type="caution">
    <text evidence="2">The sequence shown here is derived from an EMBL/GenBank/DDBJ whole genome shotgun (WGS) entry which is preliminary data.</text>
</comment>
<dbReference type="InterPro" id="IPR016181">
    <property type="entry name" value="Acyl_CoA_acyltransferase"/>
</dbReference>